<gene>
    <name evidence="5" type="ORF">DARMORV10_A09P66480.1</name>
</gene>
<organism evidence="5">
    <name type="scientific">Brassica napus</name>
    <name type="common">Rape</name>
    <dbReference type="NCBI Taxonomy" id="3708"/>
    <lineage>
        <taxon>Eukaryota</taxon>
        <taxon>Viridiplantae</taxon>
        <taxon>Streptophyta</taxon>
        <taxon>Embryophyta</taxon>
        <taxon>Tracheophyta</taxon>
        <taxon>Spermatophyta</taxon>
        <taxon>Magnoliopsida</taxon>
        <taxon>eudicotyledons</taxon>
        <taxon>Gunneridae</taxon>
        <taxon>Pentapetalae</taxon>
        <taxon>rosids</taxon>
        <taxon>malvids</taxon>
        <taxon>Brassicales</taxon>
        <taxon>Brassicaceae</taxon>
        <taxon>Brassiceae</taxon>
        <taxon>Brassica</taxon>
    </lineage>
</organism>
<evidence type="ECO:0000256" key="2">
    <source>
        <dbReference type="ARBA" id="ARBA00022737"/>
    </source>
</evidence>
<keyword evidence="2" id="KW-0677">Repeat</keyword>
<reference evidence="5" key="1">
    <citation type="submission" date="2021-01" db="EMBL/GenBank/DDBJ databases">
        <authorList>
            <consortium name="Genoscope - CEA"/>
            <person name="William W."/>
        </authorList>
    </citation>
    <scope>NUCLEOTIDE SEQUENCE</scope>
</reference>
<name>A0A816PTX3_BRANA</name>
<dbReference type="Proteomes" id="UP001295469">
    <property type="component" value="Chromosome A09"/>
</dbReference>
<dbReference type="EMBL" id="HG994363">
    <property type="protein sequence ID" value="CAF2051809.1"/>
    <property type="molecule type" value="Genomic_DNA"/>
</dbReference>
<evidence type="ECO:0000259" key="4">
    <source>
        <dbReference type="Pfam" id="PF08263"/>
    </source>
</evidence>
<evidence type="ECO:0000313" key="5">
    <source>
        <dbReference type="EMBL" id="CAF2051809.1"/>
    </source>
</evidence>
<feature type="region of interest" description="Disordered" evidence="3">
    <location>
        <begin position="1"/>
        <end position="22"/>
    </location>
</feature>
<dbReference type="PANTHER" id="PTHR48058:SF28">
    <property type="entry name" value="OS04G0122000 PROTEIN"/>
    <property type="match status" value="1"/>
</dbReference>
<feature type="domain" description="Leucine-rich repeat-containing N-terminal plant-type" evidence="4">
    <location>
        <begin position="63"/>
        <end position="93"/>
    </location>
</feature>
<dbReference type="InterPro" id="IPR013210">
    <property type="entry name" value="LRR_N_plant-typ"/>
</dbReference>
<evidence type="ECO:0000256" key="3">
    <source>
        <dbReference type="SAM" id="MobiDB-lite"/>
    </source>
</evidence>
<keyword evidence="1" id="KW-0433">Leucine-rich repeat</keyword>
<dbReference type="Pfam" id="PF08263">
    <property type="entry name" value="LRRNT_2"/>
    <property type="match status" value="1"/>
</dbReference>
<sequence length="158" mass="18135">MDMHSRLLTRTHRNTLKNENKREKVVGFHNNDNDASVPNERNRRLSGNRTDWSLATLFKSYLKNLLDEGEEDSILKSWTRNGDCCIWERVKCSDAIGGHVVDLSLGRLIPVAFESETRSLNLSLFHSFPQLQSLNLSWNWFTGLSDHVHGNVLITEIS</sequence>
<dbReference type="Gene3D" id="3.80.10.10">
    <property type="entry name" value="Ribonuclease Inhibitor"/>
    <property type="match status" value="1"/>
</dbReference>
<dbReference type="AlphaFoldDB" id="A0A816PTX3"/>
<accession>A0A816PTX3</accession>
<dbReference type="PANTHER" id="PTHR48058">
    <property type="entry name" value="LRR RECEPTOR-LIKE SERINE/THREONINE-PROTEIN KINASE FLS2-RELATED"/>
    <property type="match status" value="1"/>
</dbReference>
<protein>
    <submittedName>
        <fullName evidence="5">(rape) hypothetical protein</fullName>
    </submittedName>
</protein>
<dbReference type="InterPro" id="IPR032675">
    <property type="entry name" value="LRR_dom_sf"/>
</dbReference>
<proteinExistence type="predicted"/>
<evidence type="ECO:0000256" key="1">
    <source>
        <dbReference type="ARBA" id="ARBA00022614"/>
    </source>
</evidence>